<evidence type="ECO:0000256" key="1">
    <source>
        <dbReference type="ARBA" id="ARBA00006464"/>
    </source>
</evidence>
<dbReference type="AlphaFoldDB" id="H1Q3N7"/>
<evidence type="ECO:0000313" key="5">
    <source>
        <dbReference type="Proteomes" id="UP000016023"/>
    </source>
</evidence>
<accession>H1Q3N7</accession>
<comment type="similarity">
    <text evidence="1">Belongs to the bacterial sugar transferase family.</text>
</comment>
<dbReference type="Pfam" id="PF02397">
    <property type="entry name" value="Bac_transf"/>
    <property type="match status" value="1"/>
</dbReference>
<dbReference type="GO" id="GO:0016780">
    <property type="term" value="F:phosphotransferase activity, for other substituted phosphate groups"/>
    <property type="evidence" value="ECO:0007669"/>
    <property type="project" value="TreeGrafter"/>
</dbReference>
<sequence length="220" mass="26353">MNIIHTLVIDGLRHNSDSYIFDGMSDIERIVKRFVDFFIALFAIVIFSPLFLICYIAVRREDGGPAIFKQERIGRFGRPFYIYKFRSMRIDAEKDGPALYQHERETRMTQIGKFLRQHHLDELPQLWNVVRGDMAFIGPRPERKFYIDQIMKHDSRYTFLYQIRPGVTSYATLYNGYTDTMEKMLRRLELDLYYLENRSWLFDAKILIKTFINIVFGKKF</sequence>
<keyword evidence="2" id="KW-1133">Transmembrane helix</keyword>
<keyword evidence="5" id="KW-1185">Reference proteome</keyword>
<dbReference type="PANTHER" id="PTHR30576">
    <property type="entry name" value="COLANIC BIOSYNTHESIS UDP-GLUCOSE LIPID CARRIER TRANSFERASE"/>
    <property type="match status" value="1"/>
</dbReference>
<protein>
    <recommendedName>
        <fullName evidence="3">Bacterial sugar transferase domain-containing protein</fullName>
    </recommendedName>
</protein>
<evidence type="ECO:0000256" key="2">
    <source>
        <dbReference type="SAM" id="Phobius"/>
    </source>
</evidence>
<keyword evidence="2" id="KW-0472">Membrane</keyword>
<comment type="caution">
    <text evidence="4">The sequence shown here is derived from an EMBL/GenBank/DDBJ whole genome shotgun (WGS) entry which is preliminary data.</text>
</comment>
<evidence type="ECO:0000259" key="3">
    <source>
        <dbReference type="Pfam" id="PF02397"/>
    </source>
</evidence>
<dbReference type="InterPro" id="IPR003362">
    <property type="entry name" value="Bact_transf"/>
</dbReference>
<organism evidence="4 5">
    <name type="scientific">Prevotella micans F0438</name>
    <dbReference type="NCBI Taxonomy" id="883158"/>
    <lineage>
        <taxon>Bacteria</taxon>
        <taxon>Pseudomonadati</taxon>
        <taxon>Bacteroidota</taxon>
        <taxon>Bacteroidia</taxon>
        <taxon>Bacteroidales</taxon>
        <taxon>Prevotellaceae</taxon>
        <taxon>Prevotella</taxon>
    </lineage>
</organism>
<gene>
    <name evidence="4" type="ORF">HMPREF9140_01525</name>
</gene>
<feature type="transmembrane region" description="Helical" evidence="2">
    <location>
        <begin position="34"/>
        <end position="58"/>
    </location>
</feature>
<dbReference type="RefSeq" id="WP_006953001.1">
    <property type="nucleotide sequence ID" value="NZ_JH594522.1"/>
</dbReference>
<keyword evidence="2" id="KW-0812">Transmembrane</keyword>
<name>H1Q3N7_9BACT</name>
<evidence type="ECO:0000313" key="4">
    <source>
        <dbReference type="EMBL" id="EHO68743.1"/>
    </source>
</evidence>
<reference evidence="4 5" key="1">
    <citation type="submission" date="2011-12" db="EMBL/GenBank/DDBJ databases">
        <title>The Genome Sequence of Prevotella micans F0438.</title>
        <authorList>
            <consortium name="The Broad Institute Genome Sequencing Platform"/>
            <person name="Earl A."/>
            <person name="Ward D."/>
            <person name="Feldgarden M."/>
            <person name="Gevers D."/>
            <person name="Izard J."/>
            <person name="Baranova O.V."/>
            <person name="Blanton J.M."/>
            <person name="Wade W.G."/>
            <person name="Dewhirst F.E."/>
            <person name="Young S.K."/>
            <person name="Zeng Q."/>
            <person name="Gargeya S."/>
            <person name="Fitzgerald M."/>
            <person name="Haas B."/>
            <person name="Abouelleil A."/>
            <person name="Alvarado L."/>
            <person name="Arachchi H.M."/>
            <person name="Berlin A."/>
            <person name="Chapman S.B."/>
            <person name="Gearin G."/>
            <person name="Goldberg J."/>
            <person name="Griggs A."/>
            <person name="Gujja S."/>
            <person name="Hansen M."/>
            <person name="Heiman D."/>
            <person name="Howarth C."/>
            <person name="Larimer J."/>
            <person name="Lui A."/>
            <person name="MacDonald P.J.P."/>
            <person name="McCowen C."/>
            <person name="Montmayeur A."/>
            <person name="Murphy C."/>
            <person name="Neiman D."/>
            <person name="Pearson M."/>
            <person name="Priest M."/>
            <person name="Roberts A."/>
            <person name="Saif S."/>
            <person name="Shea T."/>
            <person name="Sisk P."/>
            <person name="Stolte C."/>
            <person name="Sykes S."/>
            <person name="Wortman J."/>
            <person name="Nusbaum C."/>
            <person name="Birren B."/>
        </authorList>
    </citation>
    <scope>NUCLEOTIDE SEQUENCE [LARGE SCALE GENOMIC DNA]</scope>
    <source>
        <strain evidence="4 5">F0438</strain>
    </source>
</reference>
<dbReference type="STRING" id="883158.HMPREF9140_01525"/>
<dbReference type="HOGENOM" id="CLU_024920_1_2_10"/>
<feature type="domain" description="Bacterial sugar transferase" evidence="3">
    <location>
        <begin position="32"/>
        <end position="215"/>
    </location>
</feature>
<dbReference type="Proteomes" id="UP000016023">
    <property type="component" value="Unassembled WGS sequence"/>
</dbReference>
<proteinExistence type="inferred from homology"/>
<dbReference type="EMBL" id="AGWK01000041">
    <property type="protein sequence ID" value="EHO68743.1"/>
    <property type="molecule type" value="Genomic_DNA"/>
</dbReference>
<dbReference type="PATRIC" id="fig|883158.3.peg.1523"/>
<dbReference type="PANTHER" id="PTHR30576:SF0">
    <property type="entry name" value="UNDECAPRENYL-PHOSPHATE N-ACETYLGALACTOSAMINYL 1-PHOSPHATE TRANSFERASE-RELATED"/>
    <property type="match status" value="1"/>
</dbReference>
<dbReference type="eggNOG" id="COG2148">
    <property type="taxonomic scope" value="Bacteria"/>
</dbReference>